<dbReference type="AlphaFoldDB" id="A0A1L8F7T1"/>
<proteinExistence type="predicted"/>
<dbReference type="Proteomes" id="UP000186698">
    <property type="component" value="Chromosome 8L"/>
</dbReference>
<dbReference type="AGR" id="Xenbase:XB-GENE-18005820"/>
<dbReference type="Xenbase" id="XB-GENE-18005820">
    <property type="gene designation" value="XB5776174.L"/>
</dbReference>
<dbReference type="PaxDb" id="8355-A0A1L8F7T1"/>
<dbReference type="Bgee" id="108698452">
    <property type="expression patterns" value="Expressed in spleen and 14 other cell types or tissues"/>
</dbReference>
<reference evidence="2" key="1">
    <citation type="submission" date="2025-08" db="UniProtKB">
        <authorList>
            <consortium name="RefSeq"/>
        </authorList>
    </citation>
    <scope>IDENTIFICATION</scope>
    <source>
        <strain evidence="2">J_2021</strain>
        <tissue evidence="2">Erythrocytes</tissue>
    </source>
</reference>
<accession>A0A1L8F7T1</accession>
<dbReference type="GeneID" id="108698452"/>
<dbReference type="Pfam" id="PF15133">
    <property type="entry name" value="TASL"/>
    <property type="match status" value="1"/>
</dbReference>
<dbReference type="RefSeq" id="XP_018085439.1">
    <property type="nucleotide sequence ID" value="XM_018229950.2"/>
</dbReference>
<evidence type="ECO:0000313" key="2">
    <source>
        <dbReference type="RefSeq" id="XP_018085439.1"/>
    </source>
</evidence>
<organism evidence="1 2">
    <name type="scientific">Xenopus laevis</name>
    <name type="common">African clawed frog</name>
    <dbReference type="NCBI Taxonomy" id="8355"/>
    <lineage>
        <taxon>Eukaryota</taxon>
        <taxon>Metazoa</taxon>
        <taxon>Chordata</taxon>
        <taxon>Craniata</taxon>
        <taxon>Vertebrata</taxon>
        <taxon>Euteleostomi</taxon>
        <taxon>Amphibia</taxon>
        <taxon>Batrachia</taxon>
        <taxon>Anura</taxon>
        <taxon>Pipoidea</taxon>
        <taxon>Pipidae</taxon>
        <taxon>Xenopodinae</taxon>
        <taxon>Xenopus</taxon>
        <taxon>Xenopus</taxon>
    </lineage>
</organism>
<evidence type="ECO:0000313" key="3">
    <source>
        <dbReference type="Xenbase" id="XB-GENE-18005820"/>
    </source>
</evidence>
<dbReference type="CTD" id="108698452"/>
<dbReference type="GO" id="GO:0034121">
    <property type="term" value="P:regulation of toll-like receptor signaling pathway"/>
    <property type="evidence" value="ECO:0007669"/>
    <property type="project" value="InterPro"/>
</dbReference>
<evidence type="ECO:0000313" key="1">
    <source>
        <dbReference type="Proteomes" id="UP000186698"/>
    </source>
</evidence>
<dbReference type="KEGG" id="xla:108698452"/>
<dbReference type="OrthoDB" id="8778600at2759"/>
<dbReference type="PANTHER" id="PTHR14889">
    <property type="entry name" value="RCG36411"/>
    <property type="match status" value="1"/>
</dbReference>
<gene>
    <name evidence="2 3" type="primary">XB5776174.L</name>
</gene>
<dbReference type="OMA" id="RYREEDC"/>
<dbReference type="InterPro" id="IPR027869">
    <property type="entry name" value="TASL"/>
</dbReference>
<dbReference type="STRING" id="8355.A0A1L8F7T1"/>
<keyword evidence="1" id="KW-1185">Reference proteome</keyword>
<protein>
    <submittedName>
        <fullName evidence="2">TLR adapter interacting with SLC15A4 on the lysosome</fullName>
    </submittedName>
</protein>
<sequence length="307" mass="34640">MLAEAFISTVMYHEEILKRNLHKEFKGQEYNGPLAGRFENSYGSLSEKRTQKKFKASGEAMDFVQDNHNFRSAEKLSPQLFGDPTGDASPAMSIPGSDDKNSKQLDLYTSWSSMYGSIYKNYPDLHIGGDHFLNKMDSGCILDLDTEFPDGPVLLSEDITSGSAKSLEILKKKSIIRTVHNEENKEKSIIFQGAPFSNSLLNGYMESKIQELYKQFLEENTMTEGPLYTLMFSGFLMNNVNQISEQISREQKLDHTMAREALLQCLRSSSSKISSEFATPVLHISTLDGKKNADTLLKTKSNYFKFP</sequence>
<name>A0A1L8F7T1_XENLA</name>
<dbReference type="PANTHER" id="PTHR14889:SF2">
    <property type="entry name" value="GENE 6377-RELATED"/>
    <property type="match status" value="1"/>
</dbReference>